<accession>A0A9Q1M5W0</accession>
<organism evidence="1 2">
    <name type="scientific">Anisodus acutangulus</name>
    <dbReference type="NCBI Taxonomy" id="402998"/>
    <lineage>
        <taxon>Eukaryota</taxon>
        <taxon>Viridiplantae</taxon>
        <taxon>Streptophyta</taxon>
        <taxon>Embryophyta</taxon>
        <taxon>Tracheophyta</taxon>
        <taxon>Spermatophyta</taxon>
        <taxon>Magnoliopsida</taxon>
        <taxon>eudicotyledons</taxon>
        <taxon>Gunneridae</taxon>
        <taxon>Pentapetalae</taxon>
        <taxon>asterids</taxon>
        <taxon>lamiids</taxon>
        <taxon>Solanales</taxon>
        <taxon>Solanaceae</taxon>
        <taxon>Solanoideae</taxon>
        <taxon>Hyoscyameae</taxon>
        <taxon>Anisodus</taxon>
    </lineage>
</organism>
<dbReference type="OrthoDB" id="69177at2759"/>
<name>A0A9Q1M5W0_9SOLA</name>
<sequence length="90" mass="9771">MAGKRKDKKGKTGCPTIKPKFNLQVPNFFTPAESQAFVKSVESLGFAHQGSLGPAYGEAYRDNDRVSMNDPDLAGAIWSGLNKLISDIKI</sequence>
<evidence type="ECO:0000313" key="2">
    <source>
        <dbReference type="Proteomes" id="UP001152561"/>
    </source>
</evidence>
<reference evidence="2" key="1">
    <citation type="journal article" date="2023" name="Proc. Natl. Acad. Sci. U.S.A.">
        <title>Genomic and structural basis for evolution of tropane alkaloid biosynthesis.</title>
        <authorList>
            <person name="Wanga Y.-J."/>
            <person name="Taina T."/>
            <person name="Yua J.-Y."/>
            <person name="Lia J."/>
            <person name="Xua B."/>
            <person name="Chenc J."/>
            <person name="D'Auriad J.C."/>
            <person name="Huanga J.-P."/>
            <person name="Huanga S.-X."/>
        </authorList>
    </citation>
    <scope>NUCLEOTIDE SEQUENCE [LARGE SCALE GENOMIC DNA]</scope>
    <source>
        <strain evidence="2">cv. KIB-2019</strain>
    </source>
</reference>
<proteinExistence type="predicted"/>
<evidence type="ECO:0000313" key="1">
    <source>
        <dbReference type="EMBL" id="KAJ8552733.1"/>
    </source>
</evidence>
<gene>
    <name evidence="1" type="ORF">K7X08_020126</name>
</gene>
<dbReference type="Proteomes" id="UP001152561">
    <property type="component" value="Unassembled WGS sequence"/>
</dbReference>
<protein>
    <submittedName>
        <fullName evidence="1">Uncharacterized protein</fullName>
    </submittedName>
</protein>
<dbReference type="EMBL" id="JAJAGQ010000009">
    <property type="protein sequence ID" value="KAJ8552733.1"/>
    <property type="molecule type" value="Genomic_DNA"/>
</dbReference>
<comment type="caution">
    <text evidence="1">The sequence shown here is derived from an EMBL/GenBank/DDBJ whole genome shotgun (WGS) entry which is preliminary data.</text>
</comment>
<keyword evidence="2" id="KW-1185">Reference proteome</keyword>
<dbReference type="AlphaFoldDB" id="A0A9Q1M5W0"/>